<proteinExistence type="predicted"/>
<dbReference type="OrthoDB" id="10629309at2759"/>
<name>A0A8J2HHL7_COTCN</name>
<dbReference type="AlphaFoldDB" id="A0A8J2HHL7"/>
<reference evidence="1" key="1">
    <citation type="submission" date="2021-04" db="EMBL/GenBank/DDBJ databases">
        <authorList>
            <person name="Chebbi M.A.C M."/>
        </authorList>
    </citation>
    <scope>NUCLEOTIDE SEQUENCE</scope>
</reference>
<gene>
    <name evidence="1" type="ORF">HICCMSTLAB_LOCUS9679</name>
</gene>
<organism evidence="1 2">
    <name type="scientific">Cotesia congregata</name>
    <name type="common">Parasitoid wasp</name>
    <name type="synonym">Apanteles congregatus</name>
    <dbReference type="NCBI Taxonomy" id="51543"/>
    <lineage>
        <taxon>Eukaryota</taxon>
        <taxon>Metazoa</taxon>
        <taxon>Ecdysozoa</taxon>
        <taxon>Arthropoda</taxon>
        <taxon>Hexapoda</taxon>
        <taxon>Insecta</taxon>
        <taxon>Pterygota</taxon>
        <taxon>Neoptera</taxon>
        <taxon>Endopterygota</taxon>
        <taxon>Hymenoptera</taxon>
        <taxon>Apocrita</taxon>
        <taxon>Ichneumonoidea</taxon>
        <taxon>Braconidae</taxon>
        <taxon>Microgastrinae</taxon>
        <taxon>Cotesia</taxon>
    </lineage>
</organism>
<evidence type="ECO:0000313" key="2">
    <source>
        <dbReference type="Proteomes" id="UP000786811"/>
    </source>
</evidence>
<accession>A0A8J2HHL7</accession>
<evidence type="ECO:0000313" key="1">
    <source>
        <dbReference type="EMBL" id="CAG5100606.1"/>
    </source>
</evidence>
<sequence length="144" mass="16503">MSKRGRPPAIESQKIVEAILEQSKEIVCSRSGSIIDKNNTIWKKISGNLHNLITPHSLYAYVTDDRYELKRKLFDCEGINLDQSSNSVNSTTADESMNLSNNSDDCNTHENIKRTYVIYFTKEEFKALIITKTGKEKLDKDRKK</sequence>
<dbReference type="EMBL" id="CAJNRD030001122">
    <property type="protein sequence ID" value="CAG5100606.1"/>
    <property type="molecule type" value="Genomic_DNA"/>
</dbReference>
<protein>
    <submittedName>
        <fullName evidence="1">Uncharacterized protein</fullName>
    </submittedName>
</protein>
<comment type="caution">
    <text evidence="1">The sequence shown here is derived from an EMBL/GenBank/DDBJ whole genome shotgun (WGS) entry which is preliminary data.</text>
</comment>
<keyword evidence="2" id="KW-1185">Reference proteome</keyword>
<dbReference type="Proteomes" id="UP000786811">
    <property type="component" value="Unassembled WGS sequence"/>
</dbReference>